<reference evidence="2 3" key="1">
    <citation type="journal article" date="2021" name="BMC Biol.">
        <title>Horizontally acquired antibacterial genes associated with adaptive radiation of ladybird beetles.</title>
        <authorList>
            <person name="Li H.S."/>
            <person name="Tang X.F."/>
            <person name="Huang Y.H."/>
            <person name="Xu Z.Y."/>
            <person name="Chen M.L."/>
            <person name="Du X.Y."/>
            <person name="Qiu B.Y."/>
            <person name="Chen P.T."/>
            <person name="Zhang W."/>
            <person name="Slipinski A."/>
            <person name="Escalona H.E."/>
            <person name="Waterhouse R.M."/>
            <person name="Zwick A."/>
            <person name="Pang H."/>
        </authorList>
    </citation>
    <scope>NUCLEOTIDE SEQUENCE [LARGE SCALE GENOMIC DNA]</scope>
    <source>
        <strain evidence="2">SYSU2018</strain>
    </source>
</reference>
<dbReference type="Pfam" id="PF13412">
    <property type="entry name" value="HTH_24"/>
    <property type="match status" value="1"/>
</dbReference>
<accession>A0ABD2N0F1</accession>
<name>A0ABD2N0F1_9CUCU</name>
<evidence type="ECO:0000259" key="1">
    <source>
        <dbReference type="Pfam" id="PF16087"/>
    </source>
</evidence>
<evidence type="ECO:0000313" key="2">
    <source>
        <dbReference type="EMBL" id="KAL3272124.1"/>
    </source>
</evidence>
<dbReference type="Gene3D" id="1.10.10.10">
    <property type="entry name" value="Winged helix-like DNA-binding domain superfamily/Winged helix DNA-binding domain"/>
    <property type="match status" value="1"/>
</dbReference>
<keyword evidence="3" id="KW-1185">Reference proteome</keyword>
<protein>
    <recommendedName>
        <fullName evidence="1">DUF4817 domain-containing protein</fullName>
    </recommendedName>
</protein>
<feature type="domain" description="DUF4817" evidence="1">
    <location>
        <begin position="7"/>
        <end position="54"/>
    </location>
</feature>
<dbReference type="EMBL" id="JABFTP020000042">
    <property type="protein sequence ID" value="KAL3272124.1"/>
    <property type="molecule type" value="Genomic_DNA"/>
</dbReference>
<dbReference type="Pfam" id="PF16087">
    <property type="entry name" value="DUF4817"/>
    <property type="match status" value="1"/>
</dbReference>
<proteinExistence type="predicted"/>
<dbReference type="PANTHER" id="PTHR47326:SF1">
    <property type="entry name" value="HTH PSQ-TYPE DOMAIN-CONTAINING PROTEIN"/>
    <property type="match status" value="1"/>
</dbReference>
<dbReference type="PANTHER" id="PTHR47326">
    <property type="entry name" value="TRANSPOSABLE ELEMENT TC3 TRANSPOSASE-LIKE PROTEIN"/>
    <property type="match status" value="1"/>
</dbReference>
<evidence type="ECO:0000313" key="3">
    <source>
        <dbReference type="Proteomes" id="UP001516400"/>
    </source>
</evidence>
<sequence>MLNIQNEKVDMLLIYGECRRNSTTSAILYAERYPERQHPSRHYFPKLKVKFRQQPVVADNQNFIVSENSEIDILAYINLNCTASTREIAQEIGISHQSVWRILKKHKFRSIKYNLHQHLY</sequence>
<gene>
    <name evidence="2" type="ORF">HHI36_022589</name>
</gene>
<organism evidence="2 3">
    <name type="scientific">Cryptolaemus montrouzieri</name>
    <dbReference type="NCBI Taxonomy" id="559131"/>
    <lineage>
        <taxon>Eukaryota</taxon>
        <taxon>Metazoa</taxon>
        <taxon>Ecdysozoa</taxon>
        <taxon>Arthropoda</taxon>
        <taxon>Hexapoda</taxon>
        <taxon>Insecta</taxon>
        <taxon>Pterygota</taxon>
        <taxon>Neoptera</taxon>
        <taxon>Endopterygota</taxon>
        <taxon>Coleoptera</taxon>
        <taxon>Polyphaga</taxon>
        <taxon>Cucujiformia</taxon>
        <taxon>Coccinelloidea</taxon>
        <taxon>Coccinellidae</taxon>
        <taxon>Scymninae</taxon>
        <taxon>Scymnini</taxon>
        <taxon>Cryptolaemus</taxon>
    </lineage>
</organism>
<dbReference type="InterPro" id="IPR032135">
    <property type="entry name" value="DUF4817"/>
</dbReference>
<dbReference type="InterPro" id="IPR036388">
    <property type="entry name" value="WH-like_DNA-bd_sf"/>
</dbReference>
<comment type="caution">
    <text evidence="2">The sequence shown here is derived from an EMBL/GenBank/DDBJ whole genome shotgun (WGS) entry which is preliminary data.</text>
</comment>
<dbReference type="Proteomes" id="UP001516400">
    <property type="component" value="Unassembled WGS sequence"/>
</dbReference>
<dbReference type="AlphaFoldDB" id="A0ABD2N0F1"/>